<gene>
    <name evidence="2" type="ORF">A3G53_01080</name>
</gene>
<evidence type="ECO:0000313" key="3">
    <source>
        <dbReference type="Proteomes" id="UP000178645"/>
    </source>
</evidence>
<feature type="transmembrane region" description="Helical" evidence="1">
    <location>
        <begin position="65"/>
        <end position="85"/>
    </location>
</feature>
<keyword evidence="1" id="KW-0812">Transmembrane</keyword>
<comment type="caution">
    <text evidence="2">The sequence shown here is derived from an EMBL/GenBank/DDBJ whole genome shotgun (WGS) entry which is preliminary data.</text>
</comment>
<organism evidence="2 3">
    <name type="scientific">Candidatus Nomurabacteria bacterium RIFCSPLOWO2_12_FULL_44_11</name>
    <dbReference type="NCBI Taxonomy" id="1801796"/>
    <lineage>
        <taxon>Bacteria</taxon>
        <taxon>Candidatus Nomuraibacteriota</taxon>
    </lineage>
</organism>
<protein>
    <submittedName>
        <fullName evidence="2">Uncharacterized protein</fullName>
    </submittedName>
</protein>
<evidence type="ECO:0000313" key="2">
    <source>
        <dbReference type="EMBL" id="OGJ02472.1"/>
    </source>
</evidence>
<feature type="transmembrane region" description="Helical" evidence="1">
    <location>
        <begin position="24"/>
        <end position="45"/>
    </location>
</feature>
<sequence>MNFFSPTIAYADFNSFLININAQIVNPIINVLFALAIALFLWGLFEFLANQSNEEKRTEGKSHMLWGVVGLAIMLGVFTIMNIILNTIGVKNIHPETGKVDKFQ</sequence>
<accession>A0A1F6Y806</accession>
<dbReference type="Proteomes" id="UP000178645">
    <property type="component" value="Unassembled WGS sequence"/>
</dbReference>
<name>A0A1F6Y806_9BACT</name>
<evidence type="ECO:0000256" key="1">
    <source>
        <dbReference type="SAM" id="Phobius"/>
    </source>
</evidence>
<dbReference type="EMBL" id="MFVU01000001">
    <property type="protein sequence ID" value="OGJ02472.1"/>
    <property type="molecule type" value="Genomic_DNA"/>
</dbReference>
<dbReference type="InterPro" id="IPR043993">
    <property type="entry name" value="T4SS_pilin"/>
</dbReference>
<dbReference type="Pfam" id="PF18895">
    <property type="entry name" value="T4SS_pilin"/>
    <property type="match status" value="1"/>
</dbReference>
<keyword evidence="1" id="KW-0472">Membrane</keyword>
<reference evidence="2 3" key="1">
    <citation type="journal article" date="2016" name="Nat. Commun.">
        <title>Thousands of microbial genomes shed light on interconnected biogeochemical processes in an aquifer system.</title>
        <authorList>
            <person name="Anantharaman K."/>
            <person name="Brown C.T."/>
            <person name="Hug L.A."/>
            <person name="Sharon I."/>
            <person name="Castelle C.J."/>
            <person name="Probst A.J."/>
            <person name="Thomas B.C."/>
            <person name="Singh A."/>
            <person name="Wilkins M.J."/>
            <person name="Karaoz U."/>
            <person name="Brodie E.L."/>
            <person name="Williams K.H."/>
            <person name="Hubbard S.S."/>
            <person name="Banfield J.F."/>
        </authorList>
    </citation>
    <scope>NUCLEOTIDE SEQUENCE [LARGE SCALE GENOMIC DNA]</scope>
</reference>
<dbReference type="AlphaFoldDB" id="A0A1F6Y806"/>
<keyword evidence="1" id="KW-1133">Transmembrane helix</keyword>
<proteinExistence type="predicted"/>